<keyword evidence="2" id="KW-0472">Membrane</keyword>
<dbReference type="SUPFAM" id="SSF47413">
    <property type="entry name" value="lambda repressor-like DNA-binding domains"/>
    <property type="match status" value="1"/>
</dbReference>
<dbReference type="Proteomes" id="UP000004431">
    <property type="component" value="Unassembled WGS sequence"/>
</dbReference>
<evidence type="ECO:0000259" key="3">
    <source>
        <dbReference type="PROSITE" id="PS50943"/>
    </source>
</evidence>
<keyword evidence="5" id="KW-1185">Reference proteome</keyword>
<feature type="transmembrane region" description="Helical" evidence="2">
    <location>
        <begin position="304"/>
        <end position="323"/>
    </location>
</feature>
<evidence type="ECO:0000256" key="1">
    <source>
        <dbReference type="ARBA" id="ARBA00023125"/>
    </source>
</evidence>
<dbReference type="Pfam" id="PF01381">
    <property type="entry name" value="HTH_3"/>
    <property type="match status" value="1"/>
</dbReference>
<dbReference type="RefSeq" id="WP_006304665.1">
    <property type="nucleotide sequence ID" value="NZ_AEDQ01000032.1"/>
</dbReference>
<protein>
    <submittedName>
        <fullName evidence="4">DNA-binding helix-turn-helix protein</fullName>
    </submittedName>
</protein>
<dbReference type="GO" id="GO:0003677">
    <property type="term" value="F:DNA binding"/>
    <property type="evidence" value="ECO:0007669"/>
    <property type="project" value="UniProtKB-KW"/>
</dbReference>
<dbReference type="CDD" id="cd00093">
    <property type="entry name" value="HTH_XRE"/>
    <property type="match status" value="1"/>
</dbReference>
<feature type="transmembrane region" description="Helical" evidence="2">
    <location>
        <begin position="230"/>
        <end position="253"/>
    </location>
</feature>
<reference evidence="4 5" key="1">
    <citation type="submission" date="2010-08" db="EMBL/GenBank/DDBJ databases">
        <authorList>
            <person name="Durkin A.S."/>
            <person name="Madupu R."/>
            <person name="Torralba M."/>
            <person name="Gillis M."/>
            <person name="Methe B."/>
            <person name="Sutton G."/>
            <person name="Nelson K.E."/>
        </authorList>
    </citation>
    <scope>NUCLEOTIDE SEQUENCE [LARGE SCALE GENOMIC DNA]</scope>
    <source>
        <strain evidence="4 5">PB189-T1-4</strain>
    </source>
</reference>
<keyword evidence="2" id="KW-1133">Transmembrane helix</keyword>
<accession>A0ABP2IX56</accession>
<sequence length="328" mass="36831">MILADKILELRKQNGWSQEELADKLGVSRQSVSKWEGAQSIPDMERIIALSRLFGVSTDLLVKDEIDVMEKNVDADEAACQEEAGVRMRVIKLEEATAYITHRISFAAYVALGVLLCILAAIPMIGSELLLSPAVNAQIGNTLSLAFSVAIITVAVVIFIIQGFREKRYQHLEKEGFETAYGVDSVLKERLERFMPSYVLRTVSGVVLCMVAFIFLIISDIAPEFYQLSSGFFVVIAIVLVAAAVYLFVQANIVRSSYYRLLQPKKKTVYPEKIRLLLQAYWLIINCIYLGYSFITSNWGKSWIVWPLAALTYAVIEAVLKAWRLGKK</sequence>
<feature type="transmembrane region" description="Helical" evidence="2">
    <location>
        <begin position="145"/>
        <end position="164"/>
    </location>
</feature>
<name>A0ABP2IX56_9ACTN</name>
<dbReference type="Gene3D" id="1.10.260.40">
    <property type="entry name" value="lambda repressor-like DNA-binding domains"/>
    <property type="match status" value="1"/>
</dbReference>
<dbReference type="EMBL" id="AEDQ01000032">
    <property type="protein sequence ID" value="EFL43657.1"/>
    <property type="molecule type" value="Genomic_DNA"/>
</dbReference>
<proteinExistence type="predicted"/>
<evidence type="ECO:0000313" key="4">
    <source>
        <dbReference type="EMBL" id="EFL43657.1"/>
    </source>
</evidence>
<dbReference type="PANTHER" id="PTHR46558">
    <property type="entry name" value="TRACRIPTIONAL REGULATORY PROTEIN-RELATED-RELATED"/>
    <property type="match status" value="1"/>
</dbReference>
<keyword evidence="1 4" id="KW-0238">DNA-binding</keyword>
<evidence type="ECO:0000256" key="2">
    <source>
        <dbReference type="SAM" id="Phobius"/>
    </source>
</evidence>
<gene>
    <name evidence="4" type="ORF">HMPREF9248_1272</name>
</gene>
<feature type="transmembrane region" description="Helical" evidence="2">
    <location>
        <begin position="198"/>
        <end position="218"/>
    </location>
</feature>
<feature type="domain" description="HTH cro/C1-type" evidence="3">
    <location>
        <begin position="7"/>
        <end position="61"/>
    </location>
</feature>
<dbReference type="PROSITE" id="PS50943">
    <property type="entry name" value="HTH_CROC1"/>
    <property type="match status" value="1"/>
</dbReference>
<organism evidence="4 5">
    <name type="scientific">Fannyhessea vaginae PB189-T1-4</name>
    <dbReference type="NCBI Taxonomy" id="866774"/>
    <lineage>
        <taxon>Bacteria</taxon>
        <taxon>Bacillati</taxon>
        <taxon>Actinomycetota</taxon>
        <taxon>Coriobacteriia</taxon>
        <taxon>Coriobacteriales</taxon>
        <taxon>Atopobiaceae</taxon>
        <taxon>Fannyhessea</taxon>
    </lineage>
</organism>
<dbReference type="InterPro" id="IPR001387">
    <property type="entry name" value="Cro/C1-type_HTH"/>
</dbReference>
<dbReference type="InterPro" id="IPR010982">
    <property type="entry name" value="Lambda_DNA-bd_dom_sf"/>
</dbReference>
<keyword evidence="2" id="KW-0812">Transmembrane</keyword>
<comment type="caution">
    <text evidence="4">The sequence shown here is derived from an EMBL/GenBank/DDBJ whole genome shotgun (WGS) entry which is preliminary data.</text>
</comment>
<dbReference type="PANTHER" id="PTHR46558:SF15">
    <property type="entry name" value="HELIX-TURN-HELIX DOMAIN PROTEIN"/>
    <property type="match status" value="1"/>
</dbReference>
<feature type="transmembrane region" description="Helical" evidence="2">
    <location>
        <begin position="274"/>
        <end position="292"/>
    </location>
</feature>
<dbReference type="SMART" id="SM00530">
    <property type="entry name" value="HTH_XRE"/>
    <property type="match status" value="1"/>
</dbReference>
<feature type="transmembrane region" description="Helical" evidence="2">
    <location>
        <begin position="106"/>
        <end position="125"/>
    </location>
</feature>
<evidence type="ECO:0000313" key="5">
    <source>
        <dbReference type="Proteomes" id="UP000004431"/>
    </source>
</evidence>